<name>A0A381RPR7_9ZZZZ</name>
<gene>
    <name evidence="1" type="ORF">METZ01_LOCUS46740</name>
</gene>
<dbReference type="AlphaFoldDB" id="A0A381RPR7"/>
<accession>A0A381RPR7</accession>
<protein>
    <recommendedName>
        <fullName evidence="2">Dirigent protein</fullName>
    </recommendedName>
</protein>
<proteinExistence type="predicted"/>
<reference evidence="1" key="1">
    <citation type="submission" date="2018-05" db="EMBL/GenBank/DDBJ databases">
        <authorList>
            <person name="Lanie J.A."/>
            <person name="Ng W.-L."/>
            <person name="Kazmierczak K.M."/>
            <person name="Andrzejewski T.M."/>
            <person name="Davidsen T.M."/>
            <person name="Wayne K.J."/>
            <person name="Tettelin H."/>
            <person name="Glass J.I."/>
            <person name="Rusch D."/>
            <person name="Podicherti R."/>
            <person name="Tsui H.-C.T."/>
            <person name="Winkler M.E."/>
        </authorList>
    </citation>
    <scope>NUCLEOTIDE SEQUENCE</scope>
</reference>
<dbReference type="EMBL" id="UINC01002185">
    <property type="protein sequence ID" value="SUZ93886.1"/>
    <property type="molecule type" value="Genomic_DNA"/>
</dbReference>
<evidence type="ECO:0008006" key="2">
    <source>
        <dbReference type="Google" id="ProtNLM"/>
    </source>
</evidence>
<organism evidence="1">
    <name type="scientific">marine metagenome</name>
    <dbReference type="NCBI Taxonomy" id="408172"/>
    <lineage>
        <taxon>unclassified sequences</taxon>
        <taxon>metagenomes</taxon>
        <taxon>ecological metagenomes</taxon>
    </lineage>
</organism>
<sequence length="120" mass="12859">MDLGNPAAEGELHITGAIVGGDGTSFNLEGEVGKYGRVFATMHLTSGDSERNSGTLEGDARTFMEDGNLISATFAGSWRRSQGELSLFFVDNCSNGDQNFVISQVDLIDKLMTVKVYSTL</sequence>
<evidence type="ECO:0000313" key="1">
    <source>
        <dbReference type="EMBL" id="SUZ93886.1"/>
    </source>
</evidence>